<feature type="transmembrane region" description="Helical" evidence="1">
    <location>
        <begin position="59"/>
        <end position="78"/>
    </location>
</feature>
<dbReference type="PATRIC" id="fig|1653479.3.peg.4013"/>
<feature type="transmembrane region" description="Helical" evidence="1">
    <location>
        <begin position="26"/>
        <end position="47"/>
    </location>
</feature>
<dbReference type="AlphaFoldDB" id="A0A143QQF2"/>
<evidence type="ECO:0000256" key="1">
    <source>
        <dbReference type="SAM" id="Phobius"/>
    </source>
</evidence>
<protein>
    <submittedName>
        <fullName evidence="2">Uncharacterized protein</fullName>
    </submittedName>
</protein>
<evidence type="ECO:0000313" key="2">
    <source>
        <dbReference type="EMBL" id="AMY25240.1"/>
    </source>
</evidence>
<dbReference type="Proteomes" id="UP000076038">
    <property type="component" value="Chromosome"/>
</dbReference>
<reference evidence="3" key="2">
    <citation type="submission" date="2016-04" db="EMBL/GenBank/DDBJ databases">
        <title>Complete Genome and Plasmid Sequences for Rhodococcus fascians D188 and Draft Sequences for Rhodococcus spp. Isolates PBTS 1 and PBTS 2.</title>
        <authorList>
            <person name="Stamer R."/>
            <person name="Vereecke D."/>
            <person name="Zhang Y."/>
            <person name="Schilkey F."/>
            <person name="Devitt N."/>
            <person name="Randall J."/>
        </authorList>
    </citation>
    <scope>NUCLEOTIDE SEQUENCE [LARGE SCALE GENOMIC DNA]</scope>
    <source>
        <strain evidence="3">PBTS2</strain>
    </source>
</reference>
<name>A0A143QQF2_RHOFA</name>
<keyword evidence="1" id="KW-1133">Transmembrane helix</keyword>
<gene>
    <name evidence="2" type="ORF">A3Q41_03958</name>
</gene>
<proteinExistence type="predicted"/>
<dbReference type="RefSeq" id="WP_032372449.1">
    <property type="nucleotide sequence ID" value="NZ_CP015220.1"/>
</dbReference>
<dbReference type="OrthoDB" id="3388334at2"/>
<organism evidence="2 3">
    <name type="scientific">Rhodococcoides fascians</name>
    <name type="common">Rhodococcus fascians</name>
    <dbReference type="NCBI Taxonomy" id="1828"/>
    <lineage>
        <taxon>Bacteria</taxon>
        <taxon>Bacillati</taxon>
        <taxon>Actinomycetota</taxon>
        <taxon>Actinomycetes</taxon>
        <taxon>Mycobacteriales</taxon>
        <taxon>Nocardiaceae</taxon>
        <taxon>Rhodococcoides</taxon>
    </lineage>
</organism>
<dbReference type="EMBL" id="CP015220">
    <property type="protein sequence ID" value="AMY25240.1"/>
    <property type="molecule type" value="Genomic_DNA"/>
</dbReference>
<accession>A0A143QQF2</accession>
<keyword evidence="1" id="KW-0472">Membrane</keyword>
<feature type="transmembrane region" description="Helical" evidence="1">
    <location>
        <begin position="146"/>
        <end position="167"/>
    </location>
</feature>
<sequence>MIVVALVLLALTAGVALVPAGDRIRLWVPTVAASTLLTASAVLATLAGPAHGVGHAVGVVLSVAVAAVGGTAVVPSVFRVARRQNDSTDDEPVEPLRGGLTIGILERVAVAVSILTGWPEGIAIVLAVKGLARYPELRESHASEQFIIGTFASVLWALAAAGVGFAINS</sequence>
<feature type="transmembrane region" description="Helical" evidence="1">
    <location>
        <begin position="98"/>
        <end position="126"/>
    </location>
</feature>
<reference evidence="2 3" key="1">
    <citation type="journal article" date="2016" name="Genome Announc.">
        <title>Complete Genome and Plasmid Sequences for Rhodococcus fascians D188 and Draft Sequences for Rhodococcus Isolates PBTS 1 and PBTS 2.</title>
        <authorList>
            <person name="Stamler R.A."/>
            <person name="Vereecke D."/>
            <person name="Zhang Y."/>
            <person name="Schilkey F."/>
            <person name="Devitt N."/>
            <person name="Randall J.J."/>
        </authorList>
    </citation>
    <scope>NUCLEOTIDE SEQUENCE [LARGE SCALE GENOMIC DNA]</scope>
    <source>
        <strain evidence="2 3">PBTS2</strain>
    </source>
</reference>
<keyword evidence="3" id="KW-1185">Reference proteome</keyword>
<dbReference type="KEGG" id="rhs:A3Q41_03958"/>
<keyword evidence="1" id="KW-0812">Transmembrane</keyword>
<evidence type="ECO:0000313" key="3">
    <source>
        <dbReference type="Proteomes" id="UP000076038"/>
    </source>
</evidence>